<dbReference type="PANTHER" id="PTHR11571:SF222">
    <property type="entry name" value="GLUTATHIONE TRANSFERASE"/>
    <property type="match status" value="1"/>
</dbReference>
<feature type="domain" description="GST C-terminal" evidence="8">
    <location>
        <begin position="110"/>
        <end position="242"/>
    </location>
</feature>
<evidence type="ECO:0000256" key="3">
    <source>
        <dbReference type="ARBA" id="ARBA00012452"/>
    </source>
</evidence>
<dbReference type="PROSITE" id="PS50405">
    <property type="entry name" value="GST_CTER"/>
    <property type="match status" value="1"/>
</dbReference>
<evidence type="ECO:0000259" key="7">
    <source>
        <dbReference type="PROSITE" id="PS50404"/>
    </source>
</evidence>
<dbReference type="Gene3D" id="3.40.30.10">
    <property type="entry name" value="Glutaredoxin"/>
    <property type="match status" value="1"/>
</dbReference>
<dbReference type="InterPro" id="IPR010987">
    <property type="entry name" value="Glutathione-S-Trfase_C-like"/>
</dbReference>
<comment type="caution">
    <text evidence="9">The sequence shown here is derived from an EMBL/GenBank/DDBJ whole genome shotgun (WGS) entry which is preliminary data.</text>
</comment>
<gene>
    <name evidence="9" type="ORF">TrCOL_g4167</name>
</gene>
<dbReference type="Pfam" id="PF14497">
    <property type="entry name" value="GST_C_3"/>
    <property type="match status" value="1"/>
</dbReference>
<dbReference type="AlphaFoldDB" id="A0A9W7GM71"/>
<keyword evidence="10" id="KW-1185">Reference proteome</keyword>
<dbReference type="PROSITE" id="PS50404">
    <property type="entry name" value="GST_NTER"/>
    <property type="match status" value="1"/>
</dbReference>
<dbReference type="OrthoDB" id="410118at2759"/>
<sequence length="281" mass="31592">MSDLHATEPKKAKVIHFSTGYWSIKGLGAPIRMMLCWSGVPFESVCYDVSMDSTTGALDARSWFTPKKDLKLRNPFVNLPYVRAGERGVVSQTNACMSYLGRKLGMWGETEEEVVMCETLLSEIMDLRNQMTKYSYSQDFDKTEQDGKDLLRGVKGKNGILQKFELHLGGVQGSGPFLIGAKCTSPDFHFYEMIDQYCTLSTFLSDGDLLEGFPNVRKHYEAFKSNPRNKYYLHSDLNTLPFNNKRARFGSTPGGGRFQKGQEYGWKDVGGAYQGPGEDAK</sequence>
<comment type="similarity">
    <text evidence="2">Belongs to the GST superfamily. Mu family.</text>
</comment>
<dbReference type="InterPro" id="IPR036249">
    <property type="entry name" value="Thioredoxin-like_sf"/>
</dbReference>
<dbReference type="Gene3D" id="1.20.1050.10">
    <property type="match status" value="1"/>
</dbReference>
<dbReference type="InterPro" id="IPR050213">
    <property type="entry name" value="GST_superfamily"/>
</dbReference>
<feature type="domain" description="GST N-terminal" evidence="7">
    <location>
        <begin position="15"/>
        <end position="108"/>
    </location>
</feature>
<comment type="function">
    <text evidence="1">Conjugation of reduced glutathione to a wide number of exogenous and endogenous hydrophobic electrophiles.</text>
</comment>
<evidence type="ECO:0000256" key="2">
    <source>
        <dbReference type="ARBA" id="ARBA00005861"/>
    </source>
</evidence>
<dbReference type="EC" id="2.5.1.18" evidence="3"/>
<dbReference type="GO" id="GO:0004364">
    <property type="term" value="F:glutathione transferase activity"/>
    <property type="evidence" value="ECO:0007669"/>
    <property type="project" value="UniProtKB-EC"/>
</dbReference>
<dbReference type="InterPro" id="IPR036282">
    <property type="entry name" value="Glutathione-S-Trfase_C_sf"/>
</dbReference>
<dbReference type="GO" id="GO:0006749">
    <property type="term" value="P:glutathione metabolic process"/>
    <property type="evidence" value="ECO:0007669"/>
    <property type="project" value="TreeGrafter"/>
</dbReference>
<dbReference type="InterPro" id="IPR004046">
    <property type="entry name" value="GST_C"/>
</dbReference>
<proteinExistence type="inferred from homology"/>
<dbReference type="SUPFAM" id="SSF52833">
    <property type="entry name" value="Thioredoxin-like"/>
    <property type="match status" value="1"/>
</dbReference>
<dbReference type="EMBL" id="BRYA01000364">
    <property type="protein sequence ID" value="GMI47885.1"/>
    <property type="molecule type" value="Genomic_DNA"/>
</dbReference>
<name>A0A9W7GM71_9STRA</name>
<feature type="region of interest" description="Disordered" evidence="6">
    <location>
        <begin position="251"/>
        <end position="281"/>
    </location>
</feature>
<reference evidence="10" key="1">
    <citation type="journal article" date="2023" name="Commun. Biol.">
        <title>Genome analysis of Parmales, the sister group of diatoms, reveals the evolutionary specialization of diatoms from phago-mixotrophs to photoautotrophs.</title>
        <authorList>
            <person name="Ban H."/>
            <person name="Sato S."/>
            <person name="Yoshikawa S."/>
            <person name="Yamada K."/>
            <person name="Nakamura Y."/>
            <person name="Ichinomiya M."/>
            <person name="Sato N."/>
            <person name="Blanc-Mathieu R."/>
            <person name="Endo H."/>
            <person name="Kuwata A."/>
            <person name="Ogata H."/>
        </authorList>
    </citation>
    <scope>NUCLEOTIDE SEQUENCE [LARGE SCALE GENOMIC DNA]</scope>
</reference>
<evidence type="ECO:0000256" key="4">
    <source>
        <dbReference type="ARBA" id="ARBA00022679"/>
    </source>
</evidence>
<keyword evidence="4" id="KW-0808">Transferase</keyword>
<evidence type="ECO:0000256" key="5">
    <source>
        <dbReference type="ARBA" id="ARBA00047960"/>
    </source>
</evidence>
<evidence type="ECO:0000313" key="10">
    <source>
        <dbReference type="Proteomes" id="UP001165065"/>
    </source>
</evidence>
<dbReference type="PANTHER" id="PTHR11571">
    <property type="entry name" value="GLUTATHIONE S-TRANSFERASE"/>
    <property type="match status" value="1"/>
</dbReference>
<dbReference type="Proteomes" id="UP001165065">
    <property type="component" value="Unassembled WGS sequence"/>
</dbReference>
<evidence type="ECO:0000256" key="6">
    <source>
        <dbReference type="SAM" id="MobiDB-lite"/>
    </source>
</evidence>
<organism evidence="9 10">
    <name type="scientific">Triparma columacea</name>
    <dbReference type="NCBI Taxonomy" id="722753"/>
    <lineage>
        <taxon>Eukaryota</taxon>
        <taxon>Sar</taxon>
        <taxon>Stramenopiles</taxon>
        <taxon>Ochrophyta</taxon>
        <taxon>Bolidophyceae</taxon>
        <taxon>Parmales</taxon>
        <taxon>Triparmaceae</taxon>
        <taxon>Triparma</taxon>
    </lineage>
</organism>
<evidence type="ECO:0000256" key="1">
    <source>
        <dbReference type="ARBA" id="ARBA00003701"/>
    </source>
</evidence>
<dbReference type="SUPFAM" id="SSF47616">
    <property type="entry name" value="GST C-terminal domain-like"/>
    <property type="match status" value="1"/>
</dbReference>
<evidence type="ECO:0000313" key="9">
    <source>
        <dbReference type="EMBL" id="GMI47885.1"/>
    </source>
</evidence>
<evidence type="ECO:0000259" key="8">
    <source>
        <dbReference type="PROSITE" id="PS50405"/>
    </source>
</evidence>
<comment type="catalytic activity">
    <reaction evidence="5">
        <text>RX + glutathione = an S-substituted glutathione + a halide anion + H(+)</text>
        <dbReference type="Rhea" id="RHEA:16437"/>
        <dbReference type="ChEBI" id="CHEBI:15378"/>
        <dbReference type="ChEBI" id="CHEBI:16042"/>
        <dbReference type="ChEBI" id="CHEBI:17792"/>
        <dbReference type="ChEBI" id="CHEBI:57925"/>
        <dbReference type="ChEBI" id="CHEBI:90779"/>
        <dbReference type="EC" id="2.5.1.18"/>
    </reaction>
</comment>
<protein>
    <recommendedName>
        <fullName evidence="3">glutathione transferase</fullName>
        <ecNumber evidence="3">2.5.1.18</ecNumber>
    </recommendedName>
</protein>
<dbReference type="InterPro" id="IPR004045">
    <property type="entry name" value="Glutathione_S-Trfase_N"/>
</dbReference>
<accession>A0A9W7GM71</accession>